<dbReference type="InterPro" id="IPR001296">
    <property type="entry name" value="Glyco_trans_1"/>
</dbReference>
<proteinExistence type="predicted"/>
<reference evidence="2 3" key="1">
    <citation type="submission" date="2023-03" db="EMBL/GenBank/DDBJ databases">
        <title>NovoSphingobium album sp. nov. isolated from polycyclic aromatic hydrocarbons- and heavy-metal polluted soil.</title>
        <authorList>
            <person name="Liu Z."/>
            <person name="Wang K."/>
        </authorList>
    </citation>
    <scope>NUCLEOTIDE SEQUENCE [LARGE SCALE GENOMIC DNA]</scope>
    <source>
        <strain evidence="2 3">H3SJ31-1</strain>
    </source>
</reference>
<dbReference type="CDD" id="cd03801">
    <property type="entry name" value="GT4_PimA-like"/>
    <property type="match status" value="1"/>
</dbReference>
<evidence type="ECO:0000259" key="1">
    <source>
        <dbReference type="Pfam" id="PF00534"/>
    </source>
</evidence>
<dbReference type="Proteomes" id="UP001216253">
    <property type="component" value="Unassembled WGS sequence"/>
</dbReference>
<evidence type="ECO:0000313" key="2">
    <source>
        <dbReference type="EMBL" id="MDE8652296.1"/>
    </source>
</evidence>
<dbReference type="RefSeq" id="WP_275228378.1">
    <property type="nucleotide sequence ID" value="NZ_JARESE010000033.1"/>
</dbReference>
<dbReference type="PANTHER" id="PTHR12526">
    <property type="entry name" value="GLYCOSYLTRANSFERASE"/>
    <property type="match status" value="1"/>
</dbReference>
<dbReference type="Pfam" id="PF00534">
    <property type="entry name" value="Glycos_transf_1"/>
    <property type="match status" value="1"/>
</dbReference>
<sequence length="374" mass="41534">MRRRSSVFLSAKGPELAPKLRIVIIGGTVSHRGGLEAFCERAQAAIAIFGKDIDAEWLPSDSAYLAPHRWRAYLTRLFRTYNQRRKFDLAWIQISNLPDLAFVLVCKIVRMPVLATPHFGANSRLQRSVWRRPLCRGVLGLADQIGLLFDGQANEIALPLKPARETIGTFLPVSSFDPHEEGQGTRSQLCLVHAARFSEEKGSFAVVDLCAKLFHDCVPFEAILVGRADEVIMEQLRSKIAHHQLQDRITIMPWLDEQAMQALLRKADVLVHLSRIDSFPLIVLEALAAGTLPLIRRMTGSEAMVTAFGGHVVSEPDSAHAGAAWLAGRPVSEIRLAGQRAGQLVRESYSWDRIVSELSGLFNRMVGSKNGPHR</sequence>
<dbReference type="EMBL" id="JARESE010000033">
    <property type="protein sequence ID" value="MDE8652296.1"/>
    <property type="molecule type" value="Genomic_DNA"/>
</dbReference>
<dbReference type="Gene3D" id="3.40.50.2000">
    <property type="entry name" value="Glycogen Phosphorylase B"/>
    <property type="match status" value="2"/>
</dbReference>
<gene>
    <name evidence="2" type="ORF">PYV00_11325</name>
</gene>
<keyword evidence="3" id="KW-1185">Reference proteome</keyword>
<evidence type="ECO:0000313" key="3">
    <source>
        <dbReference type="Proteomes" id="UP001216253"/>
    </source>
</evidence>
<organism evidence="2 3">
    <name type="scientific">Novosphingobium album</name>
    <name type="common">ex Liu et al. 2023</name>
    <dbReference type="NCBI Taxonomy" id="3031130"/>
    <lineage>
        <taxon>Bacteria</taxon>
        <taxon>Pseudomonadati</taxon>
        <taxon>Pseudomonadota</taxon>
        <taxon>Alphaproteobacteria</taxon>
        <taxon>Sphingomonadales</taxon>
        <taxon>Sphingomonadaceae</taxon>
        <taxon>Novosphingobium</taxon>
    </lineage>
</organism>
<protein>
    <submittedName>
        <fullName evidence="2">Glycosyltransferase family 4 protein</fullName>
    </submittedName>
</protein>
<dbReference type="SUPFAM" id="SSF53756">
    <property type="entry name" value="UDP-Glycosyltransferase/glycogen phosphorylase"/>
    <property type="match status" value="1"/>
</dbReference>
<feature type="domain" description="Glycosyl transferase family 1" evidence="1">
    <location>
        <begin position="191"/>
        <end position="320"/>
    </location>
</feature>
<comment type="caution">
    <text evidence="2">The sequence shown here is derived from an EMBL/GenBank/DDBJ whole genome shotgun (WGS) entry which is preliminary data.</text>
</comment>
<name>A0ABT5WQG7_9SPHN</name>
<accession>A0ABT5WQG7</accession>